<feature type="domain" description="Mce/MlaD" evidence="2">
    <location>
        <begin position="42"/>
        <end position="117"/>
    </location>
</feature>
<comment type="caution">
    <text evidence="3">The sequence shown here is derived from an EMBL/GenBank/DDBJ whole genome shotgun (WGS) entry which is preliminary data.</text>
</comment>
<dbReference type="PANTHER" id="PTHR33371:SF4">
    <property type="entry name" value="INTERMEMBRANE PHOSPHOLIPID TRANSPORT SYSTEM BINDING PROTEIN MLAD"/>
    <property type="match status" value="1"/>
</dbReference>
<name>A0A4R5CEF2_9FLAO</name>
<dbReference type="InterPro" id="IPR052336">
    <property type="entry name" value="MlaD_Phospholipid_Transporter"/>
</dbReference>
<keyword evidence="1" id="KW-0812">Transmembrane</keyword>
<dbReference type="Proteomes" id="UP000295479">
    <property type="component" value="Unassembled WGS sequence"/>
</dbReference>
<protein>
    <submittedName>
        <fullName evidence="3">MCE family protein</fullName>
    </submittedName>
</protein>
<evidence type="ECO:0000259" key="2">
    <source>
        <dbReference type="Pfam" id="PF02470"/>
    </source>
</evidence>
<dbReference type="EMBL" id="SMFK01000002">
    <property type="protein sequence ID" value="TDD98438.1"/>
    <property type="molecule type" value="Genomic_DNA"/>
</dbReference>
<keyword evidence="4" id="KW-1185">Reference proteome</keyword>
<keyword evidence="1" id="KW-1133">Transmembrane helix</keyword>
<dbReference type="InterPro" id="IPR003399">
    <property type="entry name" value="Mce/MlaD"/>
</dbReference>
<dbReference type="Pfam" id="PF02470">
    <property type="entry name" value="MlaD"/>
    <property type="match status" value="1"/>
</dbReference>
<keyword evidence="1" id="KW-0472">Membrane</keyword>
<evidence type="ECO:0000313" key="4">
    <source>
        <dbReference type="Proteomes" id="UP000295479"/>
    </source>
</evidence>
<evidence type="ECO:0000256" key="1">
    <source>
        <dbReference type="SAM" id="Phobius"/>
    </source>
</evidence>
<evidence type="ECO:0000313" key="3">
    <source>
        <dbReference type="EMBL" id="TDD98438.1"/>
    </source>
</evidence>
<organism evidence="3 4">
    <name type="scientific">Flavobacterium cellulosilyticum</name>
    <dbReference type="NCBI Taxonomy" id="2541731"/>
    <lineage>
        <taxon>Bacteria</taxon>
        <taxon>Pseudomonadati</taxon>
        <taxon>Bacteroidota</taxon>
        <taxon>Flavobacteriia</taxon>
        <taxon>Flavobacteriales</taxon>
        <taxon>Flavobacteriaceae</taxon>
        <taxon>Flavobacterium</taxon>
    </lineage>
</organism>
<gene>
    <name evidence="3" type="ORF">E0F76_04690</name>
</gene>
<feature type="transmembrane region" description="Helical" evidence="1">
    <location>
        <begin position="12"/>
        <end position="30"/>
    </location>
</feature>
<proteinExistence type="predicted"/>
<dbReference type="OrthoDB" id="9771725at2"/>
<dbReference type="PANTHER" id="PTHR33371">
    <property type="entry name" value="INTERMEMBRANE PHOSPHOLIPID TRANSPORT SYSTEM BINDING PROTEIN MLAD-RELATED"/>
    <property type="match status" value="1"/>
</dbReference>
<dbReference type="AlphaFoldDB" id="A0A4R5CEF2"/>
<reference evidence="3 4" key="1">
    <citation type="submission" date="2019-03" db="EMBL/GenBank/DDBJ databases">
        <title>Flavobacterium AR-3-4 sp. nov. isolated from arctic soil.</title>
        <authorList>
            <person name="Chaudhary D.K."/>
        </authorList>
    </citation>
    <scope>NUCLEOTIDE SEQUENCE [LARGE SCALE GENOMIC DNA]</scope>
    <source>
        <strain evidence="3 4">AR-3-4</strain>
    </source>
</reference>
<sequence>MNKDTGSNWKLGMFVIVGLILFVFVIYFIGKQQNLFGSTFNLKTQFKTVSGLSVGNNVRFSGINIGTVDAIEQKTDSSVIVVIKIEKDVQKFIKADAIATIGSDGLMGDKVMTISPGTSSNQIVKDNDFINSKSAVEMEDLMKSLKVTIDNAGIITSQLAQFTSSMNNNNGTLSKLMNDEQLANSLKNTLANLEITTNQFSKFTTSMNSGKGMLSKLVSDERLGKKLDSTMTNLQSGTKGLSENMEAAKENFLLRGYFNRKKKAEAKKQEEIQKAQEITPEK</sequence>
<accession>A0A4R5CEF2</accession>
<dbReference type="RefSeq" id="WP_132002078.1">
    <property type="nucleotide sequence ID" value="NZ_SMFK01000002.1"/>
</dbReference>